<evidence type="ECO:0000313" key="1">
    <source>
        <dbReference type="EMBL" id="SCG19568.1"/>
    </source>
</evidence>
<dbReference type="AlphaFoldDB" id="A0A1C5GIF3"/>
<proteinExistence type="predicted"/>
<keyword evidence="2" id="KW-1185">Reference proteome</keyword>
<dbReference type="Proteomes" id="UP000198251">
    <property type="component" value="Chromosome I"/>
</dbReference>
<reference evidence="1 2" key="1">
    <citation type="submission" date="2016-06" db="EMBL/GenBank/DDBJ databases">
        <authorList>
            <person name="Kjaerup R.B."/>
            <person name="Dalgaard T.S."/>
            <person name="Juul-Madsen H.R."/>
        </authorList>
    </citation>
    <scope>NUCLEOTIDE SEQUENCE [LARGE SCALE GENOMIC DNA]</scope>
    <source>
        <strain evidence="1 2">DSM 43913</strain>
    </source>
</reference>
<sequence>MKLRQFGFIAALMTAAWVSGSGVHPPLRELDGRPVGAVEVVDLNGLRDIEFGDTEDELTRRGILRSDVDACGPALAGYDTTSPIFVDDRLVLLWLGEATRTPRGVTAGMPVEEVRTRYPSARELDAPQGTYRLDGLLARQGDRAYLFLHDGRAVKKIIAGYADWAQRLFDEGHSPC</sequence>
<organism evidence="1 2">
    <name type="scientific">Micromonospora echinofusca</name>
    <dbReference type="NCBI Taxonomy" id="47858"/>
    <lineage>
        <taxon>Bacteria</taxon>
        <taxon>Bacillati</taxon>
        <taxon>Actinomycetota</taxon>
        <taxon>Actinomycetes</taxon>
        <taxon>Micromonosporales</taxon>
        <taxon>Micromonosporaceae</taxon>
        <taxon>Micromonospora</taxon>
    </lineage>
</organism>
<protein>
    <submittedName>
        <fullName evidence="1">Uncharacterized protein</fullName>
    </submittedName>
</protein>
<gene>
    <name evidence="1" type="ORF">GA0070610_5950</name>
</gene>
<dbReference type="EMBL" id="LT607733">
    <property type="protein sequence ID" value="SCG19568.1"/>
    <property type="molecule type" value="Genomic_DNA"/>
</dbReference>
<evidence type="ECO:0000313" key="2">
    <source>
        <dbReference type="Proteomes" id="UP000198251"/>
    </source>
</evidence>
<name>A0A1C5GIF3_MICEH</name>
<accession>A0A1C5GIF3</accession>